<keyword evidence="9" id="KW-0472">Membrane</keyword>
<dbReference type="Pfam" id="PF00777">
    <property type="entry name" value="Glyco_transf_29"/>
    <property type="match status" value="1"/>
</dbReference>
<keyword evidence="7" id="KW-1133">Transmembrane helix</keyword>
<evidence type="ECO:0000256" key="5">
    <source>
        <dbReference type="ARBA" id="ARBA00022692"/>
    </source>
</evidence>
<proteinExistence type="inferred from homology"/>
<keyword evidence="8" id="KW-0333">Golgi apparatus</keyword>
<keyword evidence="3" id="KW-0328">Glycosyltransferase</keyword>
<evidence type="ECO:0000256" key="8">
    <source>
        <dbReference type="ARBA" id="ARBA00023034"/>
    </source>
</evidence>
<dbReference type="PANTHER" id="PTHR11987:SF36">
    <property type="entry name" value="SIA-ALPHA-2,3-GAL-BETA-1,4-GLCNAC-R:ALPHA 2,8-SIALYLTRANSFERASE"/>
    <property type="match status" value="1"/>
</dbReference>
<keyword evidence="5" id="KW-0812">Transmembrane</keyword>
<keyword evidence="11" id="KW-1185">Reference proteome</keyword>
<dbReference type="PANTHER" id="PTHR11987">
    <property type="entry name" value="ALPHA-2,8-SIALYLTRANSFERASE"/>
    <property type="match status" value="1"/>
</dbReference>
<comment type="similarity">
    <text evidence="2">Belongs to the glycosyltransferase 29 family.</text>
</comment>
<evidence type="ECO:0000313" key="12">
    <source>
        <dbReference type="RefSeq" id="XP_006817451.1"/>
    </source>
</evidence>
<dbReference type="RefSeq" id="XP_006817451.1">
    <property type="nucleotide sequence ID" value="XM_006817388.1"/>
</dbReference>
<evidence type="ECO:0000256" key="9">
    <source>
        <dbReference type="ARBA" id="ARBA00023136"/>
    </source>
</evidence>
<sequence length="369" mass="42333">MARLMRWARRNKCFCILPLAFAVVMVTVNFGIFDLSDVNEHNKSPIAKSPGISGFTSFKLENKEKKSNNSRFHHDVIHRGGRFPDKDQKVVLNQLLLLRKNISGNIVIDADIRVFKNDTTPKYMHFFQDYQDKYVKHDPEFKRLANATRPLRQSKSCSVVLSEKALIHSRCGDQIELSPFVIRRTLTGLQDDKTNDIGFKTDLALLDSTLLQSLYDFVSENPRRGARKSSNLKLFSTVQKLNGTILLYPWRLERTSRERNNIRFMTLRLRERYQVHLQMAYSPLKPFSVRVSEYWKIANSTSDLTLVTLAVLLCDTIHVYGAPIHEKKTSDEGDIVKNILTGPGATSMKEVFMDLQHAGIIHVHNTCHA</sequence>
<protein>
    <submittedName>
        <fullName evidence="12">Alpha-2,8-sialyltransferase 8E-like</fullName>
    </submittedName>
</protein>
<evidence type="ECO:0000256" key="1">
    <source>
        <dbReference type="ARBA" id="ARBA00004323"/>
    </source>
</evidence>
<dbReference type="InterPro" id="IPR038578">
    <property type="entry name" value="GT29-like_sf"/>
</dbReference>
<comment type="subcellular location">
    <subcellularLocation>
        <location evidence="1">Golgi apparatus membrane</location>
        <topology evidence="1">Single-pass type II membrane protein</topology>
    </subcellularLocation>
</comment>
<evidence type="ECO:0000256" key="4">
    <source>
        <dbReference type="ARBA" id="ARBA00022679"/>
    </source>
</evidence>
<reference evidence="12" key="1">
    <citation type="submission" date="2025-08" db="UniProtKB">
        <authorList>
            <consortium name="RefSeq"/>
        </authorList>
    </citation>
    <scope>IDENTIFICATION</scope>
    <source>
        <tissue evidence="12">Testes</tissue>
    </source>
</reference>
<keyword evidence="10" id="KW-0325">Glycoprotein</keyword>
<gene>
    <name evidence="12" type="primary">LOC102802588</name>
</gene>
<dbReference type="InterPro" id="IPR050943">
    <property type="entry name" value="Glycosyltr_29_Sialyltrsf"/>
</dbReference>
<name>A0ABM0MBR0_SACKO</name>
<evidence type="ECO:0000313" key="11">
    <source>
        <dbReference type="Proteomes" id="UP000694865"/>
    </source>
</evidence>
<evidence type="ECO:0000256" key="6">
    <source>
        <dbReference type="ARBA" id="ARBA00022968"/>
    </source>
</evidence>
<dbReference type="GeneID" id="102802588"/>
<keyword evidence="6" id="KW-0735">Signal-anchor</keyword>
<evidence type="ECO:0000256" key="7">
    <source>
        <dbReference type="ARBA" id="ARBA00022989"/>
    </source>
</evidence>
<organism evidence="11 12">
    <name type="scientific">Saccoglossus kowalevskii</name>
    <name type="common">Acorn worm</name>
    <dbReference type="NCBI Taxonomy" id="10224"/>
    <lineage>
        <taxon>Eukaryota</taxon>
        <taxon>Metazoa</taxon>
        <taxon>Hemichordata</taxon>
        <taxon>Enteropneusta</taxon>
        <taxon>Harrimaniidae</taxon>
        <taxon>Saccoglossus</taxon>
    </lineage>
</organism>
<evidence type="ECO:0000256" key="10">
    <source>
        <dbReference type="ARBA" id="ARBA00023180"/>
    </source>
</evidence>
<dbReference type="InterPro" id="IPR001675">
    <property type="entry name" value="Glyco_trans_29"/>
</dbReference>
<accession>A0ABM0MBR0</accession>
<keyword evidence="4" id="KW-0808">Transferase</keyword>
<dbReference type="Proteomes" id="UP000694865">
    <property type="component" value="Unplaced"/>
</dbReference>
<evidence type="ECO:0000256" key="2">
    <source>
        <dbReference type="ARBA" id="ARBA00006003"/>
    </source>
</evidence>
<dbReference type="Gene3D" id="3.90.1480.20">
    <property type="entry name" value="Glycosyl transferase family 29"/>
    <property type="match status" value="1"/>
</dbReference>
<evidence type="ECO:0000256" key="3">
    <source>
        <dbReference type="ARBA" id="ARBA00022676"/>
    </source>
</evidence>